<evidence type="ECO:0000313" key="2">
    <source>
        <dbReference type="EMBL" id="MFJ3046852.1"/>
    </source>
</evidence>
<name>A0ABW8F0P3_9BURK</name>
<dbReference type="EMBL" id="JBIUZV010000007">
    <property type="protein sequence ID" value="MFJ3046852.1"/>
    <property type="molecule type" value="Genomic_DNA"/>
</dbReference>
<evidence type="ECO:0000259" key="1">
    <source>
        <dbReference type="Pfam" id="PF14341"/>
    </source>
</evidence>
<gene>
    <name evidence="2" type="ORF">ACIPEN_13560</name>
</gene>
<sequence>MNRPPSRQRGATLMIALIMLAVILLLGIASASLLMLDERAARNHRAHEQARMAAQAALDDACEEIRRGIRIGVAHAFPAKNGCHSDSERLGLCLGSAQATGWKFTQLTGAEEGSAIYGQFTGNQPPNPGDKIPAPRYLIELVAGTPPATILYRLSAIGFGRDGAQVLLQSIVLRRIDAAGRAQCVPIGWRALAAA</sequence>
<dbReference type="Pfam" id="PF14341">
    <property type="entry name" value="PilX_N"/>
    <property type="match status" value="1"/>
</dbReference>
<dbReference type="RefSeq" id="WP_402701165.1">
    <property type="nucleotide sequence ID" value="NZ_JBIUZV010000007.1"/>
</dbReference>
<evidence type="ECO:0000313" key="3">
    <source>
        <dbReference type="Proteomes" id="UP001617427"/>
    </source>
</evidence>
<dbReference type="InterPro" id="IPR025746">
    <property type="entry name" value="PilX_N_dom"/>
</dbReference>
<proteinExistence type="predicted"/>
<reference evidence="2 3" key="1">
    <citation type="submission" date="2024-10" db="EMBL/GenBank/DDBJ databases">
        <title>The Natural Products Discovery Center: Release of the First 8490 Sequenced Strains for Exploring Actinobacteria Biosynthetic Diversity.</title>
        <authorList>
            <person name="Kalkreuter E."/>
            <person name="Kautsar S.A."/>
            <person name="Yang D."/>
            <person name="Bader C.D."/>
            <person name="Teijaro C.N."/>
            <person name="Fluegel L."/>
            <person name="Davis C.M."/>
            <person name="Simpson J.R."/>
            <person name="Lauterbach L."/>
            <person name="Steele A.D."/>
            <person name="Gui C."/>
            <person name="Meng S."/>
            <person name="Li G."/>
            <person name="Viehrig K."/>
            <person name="Ye F."/>
            <person name="Su P."/>
            <person name="Kiefer A.F."/>
            <person name="Nichols A."/>
            <person name="Cepeda A.J."/>
            <person name="Yan W."/>
            <person name="Fan B."/>
            <person name="Jiang Y."/>
            <person name="Adhikari A."/>
            <person name="Zheng C.-J."/>
            <person name="Schuster L."/>
            <person name="Cowan T.M."/>
            <person name="Smanski M.J."/>
            <person name="Chevrette M.G."/>
            <person name="De Carvalho L.P.S."/>
            <person name="Shen B."/>
        </authorList>
    </citation>
    <scope>NUCLEOTIDE SEQUENCE [LARGE SCALE GENOMIC DNA]</scope>
    <source>
        <strain evidence="2 3">NPDC087045</strain>
    </source>
</reference>
<comment type="caution">
    <text evidence="2">The sequence shown here is derived from an EMBL/GenBank/DDBJ whole genome shotgun (WGS) entry which is preliminary data.</text>
</comment>
<organism evidence="2 3">
    <name type="scientific">Herbaspirillum chlorophenolicum</name>
    <dbReference type="NCBI Taxonomy" id="211589"/>
    <lineage>
        <taxon>Bacteria</taxon>
        <taxon>Pseudomonadati</taxon>
        <taxon>Pseudomonadota</taxon>
        <taxon>Betaproteobacteria</taxon>
        <taxon>Burkholderiales</taxon>
        <taxon>Oxalobacteraceae</taxon>
        <taxon>Herbaspirillum</taxon>
    </lineage>
</organism>
<accession>A0ABW8F0P3</accession>
<dbReference type="Proteomes" id="UP001617427">
    <property type="component" value="Unassembled WGS sequence"/>
</dbReference>
<protein>
    <submittedName>
        <fullName evidence="2">PilX N-terminal domain-containing pilus assembly protein</fullName>
    </submittedName>
</protein>
<keyword evidence="3" id="KW-1185">Reference proteome</keyword>
<feature type="domain" description="Type 4 fimbrial biogenesis protein PilX N-terminal" evidence="1">
    <location>
        <begin position="9"/>
        <end position="58"/>
    </location>
</feature>